<feature type="compositionally biased region" description="Pro residues" evidence="8">
    <location>
        <begin position="76"/>
        <end position="100"/>
    </location>
</feature>
<feature type="compositionally biased region" description="Basic and acidic residues" evidence="8">
    <location>
        <begin position="518"/>
        <end position="527"/>
    </location>
</feature>
<dbReference type="GO" id="GO:0003684">
    <property type="term" value="F:damaged DNA binding"/>
    <property type="evidence" value="ECO:0000318"/>
    <property type="project" value="GO_Central"/>
</dbReference>
<dbReference type="Pfam" id="PF14520">
    <property type="entry name" value="HHH_5"/>
    <property type="match status" value="1"/>
</dbReference>
<evidence type="ECO:0000256" key="6">
    <source>
        <dbReference type="ARBA" id="ARBA00023242"/>
    </source>
</evidence>
<dbReference type="Pfam" id="PF03834">
    <property type="entry name" value="Rad10"/>
    <property type="match status" value="1"/>
</dbReference>
<evidence type="ECO:0000259" key="9">
    <source>
        <dbReference type="Pfam" id="PF03834"/>
    </source>
</evidence>
<dbReference type="GO" id="GO:0004519">
    <property type="term" value="F:endonuclease activity"/>
    <property type="evidence" value="ECO:0007669"/>
    <property type="project" value="UniProtKB-KW"/>
</dbReference>
<dbReference type="STRING" id="105231.A0A1Y1HLX1"/>
<feature type="region of interest" description="Disordered" evidence="8">
    <location>
        <begin position="46"/>
        <end position="107"/>
    </location>
</feature>
<dbReference type="FunFam" id="3.40.50.10130:FF:000001">
    <property type="entry name" value="DNA excision repair protein ERCC-1"/>
    <property type="match status" value="1"/>
</dbReference>
<keyword evidence="6" id="KW-0539">Nucleus</keyword>
<dbReference type="InterPro" id="IPR047260">
    <property type="entry name" value="ERCC1-like_central_dom"/>
</dbReference>
<evidence type="ECO:0000256" key="4">
    <source>
        <dbReference type="ARBA" id="ARBA00023125"/>
    </source>
</evidence>
<evidence type="ECO:0000256" key="7">
    <source>
        <dbReference type="ARBA" id="ARBA00071993"/>
    </source>
</evidence>
<keyword evidence="11" id="KW-1185">Reference proteome</keyword>
<feature type="compositionally biased region" description="Polar residues" evidence="8">
    <location>
        <begin position="57"/>
        <end position="75"/>
    </location>
</feature>
<keyword evidence="10" id="KW-0255">Endonuclease</keyword>
<gene>
    <name evidence="10" type="ORF">KFL_000340330</name>
</gene>
<dbReference type="InterPro" id="IPR010994">
    <property type="entry name" value="RuvA_2-like"/>
</dbReference>
<dbReference type="InterPro" id="IPR011335">
    <property type="entry name" value="Restrct_endonuc-II-like"/>
</dbReference>
<organism evidence="10 11">
    <name type="scientific">Klebsormidium nitens</name>
    <name type="common">Green alga</name>
    <name type="synonym">Ulothrix nitens</name>
    <dbReference type="NCBI Taxonomy" id="105231"/>
    <lineage>
        <taxon>Eukaryota</taxon>
        <taxon>Viridiplantae</taxon>
        <taxon>Streptophyta</taxon>
        <taxon>Klebsormidiophyceae</taxon>
        <taxon>Klebsormidiales</taxon>
        <taxon>Klebsormidiaceae</taxon>
        <taxon>Klebsormidium</taxon>
    </lineage>
</organism>
<feature type="region of interest" description="Disordered" evidence="8">
    <location>
        <begin position="139"/>
        <end position="172"/>
    </location>
</feature>
<sequence length="549" mass="58846">MGDANPTSPSSQPKRAPLFRIPSAAEVAAANRPTAPAILFRPSSSVASASALPPSQRPSFPVQQNSPPFPVQQNTPPWPAQRPPFPTAPSGHRPPFPPPSASARPSSFAEAFSFARNGDSGGQPIQRPAGAAIQAAGVRIPSGNFPPGLGPTPSTNRPPSGGGANGVNANGLRPTYAAGPVQAPANKNAIVASNRQRGNPLLKHIRNVRWVHGDIVPDYLLGETTCALYLSLRYHLLHPDYIYFRIRELQKNYRLRVVLCHVDVEDVIKPLHEVTKIALLHDCTLICAWSNEECARYLETIKMYENKPADNIQERTDHDYLSRLTAALTTVRHVNKTDTVTLGTTFGSLANLMGASMEELAKCPGIGEKKVKRLYDAFHEPFRRAKPVRVDALLAGGASSAGNLEARAVAAVGTESASAVKAAVRGPVVASIKATSAMPESEGQDSEGGEDALHRGDDDLVDSYDDDDEIEENLETDLAEFLEAPPPRPKRQKLETRKKGSGSGGVNTRRASTLAEVAGRRSDDAEKTGVGTDEEEKVGSAYQNEVEVI</sequence>
<evidence type="ECO:0000256" key="2">
    <source>
        <dbReference type="ARBA" id="ARBA00008283"/>
    </source>
</evidence>
<evidence type="ECO:0000256" key="3">
    <source>
        <dbReference type="ARBA" id="ARBA00022763"/>
    </source>
</evidence>
<dbReference type="GO" id="GO:0006302">
    <property type="term" value="P:double-strand break repair"/>
    <property type="evidence" value="ECO:0007669"/>
    <property type="project" value="UniProtKB-ARBA"/>
</dbReference>
<feature type="region of interest" description="Disordered" evidence="8">
    <location>
        <begin position="434"/>
        <end position="549"/>
    </location>
</feature>
<dbReference type="CDD" id="cd22325">
    <property type="entry name" value="ERCC1_C-like"/>
    <property type="match status" value="1"/>
</dbReference>
<dbReference type="OMA" id="TLNKRDH"/>
<accession>A0A1Y1HLX1</accession>
<keyword evidence="4" id="KW-0238">DNA-binding</keyword>
<keyword evidence="3" id="KW-0227">DNA damage</keyword>
<dbReference type="FunFam" id="1.10.150.20:FF:000017">
    <property type="entry name" value="DNA excision repair protein ERCC-1"/>
    <property type="match status" value="1"/>
</dbReference>
<dbReference type="AlphaFoldDB" id="A0A1Y1HLX1"/>
<dbReference type="PANTHER" id="PTHR12749">
    <property type="entry name" value="EXCISION REPAIR CROSS-COMPLEMENTING 1 ERCC1"/>
    <property type="match status" value="1"/>
</dbReference>
<evidence type="ECO:0000256" key="1">
    <source>
        <dbReference type="ARBA" id="ARBA00004123"/>
    </source>
</evidence>
<dbReference type="EMBL" id="DF236983">
    <property type="protein sequence ID" value="GAQ79630.1"/>
    <property type="molecule type" value="Genomic_DNA"/>
</dbReference>
<feature type="domain" description="ERCC1-like central" evidence="9">
    <location>
        <begin position="190"/>
        <end position="302"/>
    </location>
</feature>
<keyword evidence="10" id="KW-0540">Nuclease</keyword>
<dbReference type="SUPFAM" id="SSF52980">
    <property type="entry name" value="Restriction endonuclease-like"/>
    <property type="match status" value="1"/>
</dbReference>
<name>A0A1Y1HLX1_KLENI</name>
<dbReference type="Proteomes" id="UP000054558">
    <property type="component" value="Unassembled WGS sequence"/>
</dbReference>
<dbReference type="GO" id="GO:0070914">
    <property type="term" value="P:UV-damage excision repair"/>
    <property type="evidence" value="ECO:0000318"/>
    <property type="project" value="GO_Central"/>
</dbReference>
<dbReference type="Gene3D" id="3.40.50.10130">
    <property type="match status" value="1"/>
</dbReference>
<proteinExistence type="inferred from homology"/>
<evidence type="ECO:0000256" key="8">
    <source>
        <dbReference type="SAM" id="MobiDB-lite"/>
    </source>
</evidence>
<dbReference type="GO" id="GO:0006312">
    <property type="term" value="P:mitotic recombination"/>
    <property type="evidence" value="ECO:0000318"/>
    <property type="project" value="GO_Central"/>
</dbReference>
<dbReference type="InterPro" id="IPR004579">
    <property type="entry name" value="ERCC1/RAD10/SWI10"/>
</dbReference>
<evidence type="ECO:0000256" key="5">
    <source>
        <dbReference type="ARBA" id="ARBA00023204"/>
    </source>
</evidence>
<keyword evidence="5" id="KW-0234">DNA repair</keyword>
<keyword evidence="10" id="KW-0378">Hydrolase</keyword>
<reference evidence="10 11" key="1">
    <citation type="journal article" date="2014" name="Nat. Commun.">
        <title>Klebsormidium flaccidum genome reveals primary factors for plant terrestrial adaptation.</title>
        <authorList>
            <person name="Hori K."/>
            <person name="Maruyama F."/>
            <person name="Fujisawa T."/>
            <person name="Togashi T."/>
            <person name="Yamamoto N."/>
            <person name="Seo M."/>
            <person name="Sato S."/>
            <person name="Yamada T."/>
            <person name="Mori H."/>
            <person name="Tajima N."/>
            <person name="Moriyama T."/>
            <person name="Ikeuchi M."/>
            <person name="Watanabe M."/>
            <person name="Wada H."/>
            <person name="Kobayashi K."/>
            <person name="Saito M."/>
            <person name="Masuda T."/>
            <person name="Sasaki-Sekimoto Y."/>
            <person name="Mashiguchi K."/>
            <person name="Awai K."/>
            <person name="Shimojima M."/>
            <person name="Masuda S."/>
            <person name="Iwai M."/>
            <person name="Nobusawa T."/>
            <person name="Narise T."/>
            <person name="Kondo S."/>
            <person name="Saito H."/>
            <person name="Sato R."/>
            <person name="Murakawa M."/>
            <person name="Ihara Y."/>
            <person name="Oshima-Yamada Y."/>
            <person name="Ohtaka K."/>
            <person name="Satoh M."/>
            <person name="Sonobe K."/>
            <person name="Ishii M."/>
            <person name="Ohtani R."/>
            <person name="Kanamori-Sato M."/>
            <person name="Honoki R."/>
            <person name="Miyazaki D."/>
            <person name="Mochizuki H."/>
            <person name="Umetsu J."/>
            <person name="Higashi K."/>
            <person name="Shibata D."/>
            <person name="Kamiya Y."/>
            <person name="Sato N."/>
            <person name="Nakamura Y."/>
            <person name="Tabata S."/>
            <person name="Ida S."/>
            <person name="Kurokawa K."/>
            <person name="Ohta H."/>
        </authorList>
    </citation>
    <scope>NUCLEOTIDE SEQUENCE [LARGE SCALE GENOMIC DNA]</scope>
    <source>
        <strain evidence="10 11">NIES-2285</strain>
    </source>
</reference>
<dbReference type="NCBIfam" id="TIGR00597">
    <property type="entry name" value="rad10"/>
    <property type="match status" value="1"/>
</dbReference>
<dbReference type="PANTHER" id="PTHR12749:SF0">
    <property type="entry name" value="DNA EXCISION REPAIR PROTEIN ERCC-1"/>
    <property type="match status" value="1"/>
</dbReference>
<dbReference type="GO" id="GO:0070522">
    <property type="term" value="C:ERCC4-ERCC1 complex"/>
    <property type="evidence" value="ECO:0000318"/>
    <property type="project" value="GO_Central"/>
</dbReference>
<protein>
    <recommendedName>
        <fullName evidence="7">DNA excision repair protein ERCC-1</fullName>
    </recommendedName>
</protein>
<dbReference type="GO" id="GO:0003697">
    <property type="term" value="F:single-stranded DNA binding"/>
    <property type="evidence" value="ECO:0000318"/>
    <property type="project" value="GO_Central"/>
</dbReference>
<feature type="compositionally biased region" description="Acidic residues" evidence="8">
    <location>
        <begin position="459"/>
        <end position="480"/>
    </location>
</feature>
<dbReference type="OrthoDB" id="10262814at2759"/>
<evidence type="ECO:0000313" key="10">
    <source>
        <dbReference type="EMBL" id="GAQ79630.1"/>
    </source>
</evidence>
<dbReference type="GO" id="GO:0006289">
    <property type="term" value="P:nucleotide-excision repair"/>
    <property type="evidence" value="ECO:0007669"/>
    <property type="project" value="UniProtKB-ARBA"/>
</dbReference>
<evidence type="ECO:0000313" key="11">
    <source>
        <dbReference type="Proteomes" id="UP000054558"/>
    </source>
</evidence>
<comment type="subcellular location">
    <subcellularLocation>
        <location evidence="1">Nucleus</location>
    </subcellularLocation>
</comment>
<dbReference type="GO" id="GO:0000110">
    <property type="term" value="C:nucleotide-excision repair factor 1 complex"/>
    <property type="evidence" value="ECO:0000318"/>
    <property type="project" value="GO_Central"/>
</dbReference>
<dbReference type="Gene3D" id="1.10.150.20">
    <property type="entry name" value="5' to 3' exonuclease, C-terminal subdomain"/>
    <property type="match status" value="1"/>
</dbReference>
<comment type="similarity">
    <text evidence="2">Belongs to the ERCC1/RAD10/SWI10 family.</text>
</comment>
<dbReference type="SUPFAM" id="SSF47781">
    <property type="entry name" value="RuvA domain 2-like"/>
    <property type="match status" value="1"/>
</dbReference>